<dbReference type="Pfam" id="PF00581">
    <property type="entry name" value="Rhodanese"/>
    <property type="match status" value="1"/>
</dbReference>
<dbReference type="EMBL" id="JBHUIT010000002">
    <property type="protein sequence ID" value="MFD2255596.1"/>
    <property type="molecule type" value="Genomic_DNA"/>
</dbReference>
<keyword evidence="1" id="KW-0812">Transmembrane</keyword>
<dbReference type="SMART" id="SM00450">
    <property type="entry name" value="RHOD"/>
    <property type="match status" value="1"/>
</dbReference>
<dbReference type="PANTHER" id="PTHR43031">
    <property type="entry name" value="FAD-DEPENDENT OXIDOREDUCTASE"/>
    <property type="match status" value="1"/>
</dbReference>
<dbReference type="InterPro" id="IPR001763">
    <property type="entry name" value="Rhodanese-like_dom"/>
</dbReference>
<protein>
    <submittedName>
        <fullName evidence="3">Rhodanese-like domain-containing protein</fullName>
    </submittedName>
</protein>
<evidence type="ECO:0000259" key="2">
    <source>
        <dbReference type="PROSITE" id="PS50206"/>
    </source>
</evidence>
<dbReference type="RefSeq" id="WP_386818253.1">
    <property type="nucleotide sequence ID" value="NZ_JBHUIT010000002.1"/>
</dbReference>
<dbReference type="CDD" id="cd00158">
    <property type="entry name" value="RHOD"/>
    <property type="match status" value="1"/>
</dbReference>
<evidence type="ECO:0000256" key="1">
    <source>
        <dbReference type="SAM" id="Phobius"/>
    </source>
</evidence>
<keyword evidence="1" id="KW-0472">Membrane</keyword>
<dbReference type="PANTHER" id="PTHR43031:SF7">
    <property type="entry name" value="NITRIC OXIDE REDUCTASE FLRD-NAD(+) REDUCTASE"/>
    <property type="match status" value="1"/>
</dbReference>
<evidence type="ECO:0000313" key="4">
    <source>
        <dbReference type="Proteomes" id="UP001597375"/>
    </source>
</evidence>
<dbReference type="Gene3D" id="6.10.140.1340">
    <property type="match status" value="1"/>
</dbReference>
<dbReference type="Proteomes" id="UP001597375">
    <property type="component" value="Unassembled WGS sequence"/>
</dbReference>
<comment type="caution">
    <text evidence="3">The sequence shown here is derived from an EMBL/GenBank/DDBJ whole genome shotgun (WGS) entry which is preliminary data.</text>
</comment>
<accession>A0ABW5D4G5</accession>
<sequence>MNTIQVEALHQKLSSSQITPAQIIDVRTPAEYRERNIEGSTLLPLDELNADKIHGVVENQPIYLLCKSGARSAKAKAKLAGQNLADTVIIDGGIDAWAAAGLPLNHGKSTMSLERQVRIAAGSLVVFGSLLGLLVHPYWLGIPLFVGSGLAFAGLTDTCGMGMMLAKMPWNRIS</sequence>
<feature type="domain" description="Rhodanese" evidence="2">
    <location>
        <begin position="17"/>
        <end position="106"/>
    </location>
</feature>
<feature type="transmembrane region" description="Helical" evidence="1">
    <location>
        <begin position="145"/>
        <end position="166"/>
    </location>
</feature>
<proteinExistence type="predicted"/>
<dbReference type="InterPro" id="IPR050229">
    <property type="entry name" value="GlpE_sulfurtransferase"/>
</dbReference>
<organism evidence="3 4">
    <name type="scientific">Luteolibacter algae</name>
    <dbReference type="NCBI Taxonomy" id="454151"/>
    <lineage>
        <taxon>Bacteria</taxon>
        <taxon>Pseudomonadati</taxon>
        <taxon>Verrucomicrobiota</taxon>
        <taxon>Verrucomicrobiia</taxon>
        <taxon>Verrucomicrobiales</taxon>
        <taxon>Verrucomicrobiaceae</taxon>
        <taxon>Luteolibacter</taxon>
    </lineage>
</organism>
<reference evidence="4" key="1">
    <citation type="journal article" date="2019" name="Int. J. Syst. Evol. Microbiol.">
        <title>The Global Catalogue of Microorganisms (GCM) 10K type strain sequencing project: providing services to taxonomists for standard genome sequencing and annotation.</title>
        <authorList>
            <consortium name="The Broad Institute Genomics Platform"/>
            <consortium name="The Broad Institute Genome Sequencing Center for Infectious Disease"/>
            <person name="Wu L."/>
            <person name="Ma J."/>
        </authorList>
    </citation>
    <scope>NUCLEOTIDE SEQUENCE [LARGE SCALE GENOMIC DNA]</scope>
    <source>
        <strain evidence="4">CGMCC 4.7106</strain>
    </source>
</reference>
<keyword evidence="1" id="KW-1133">Transmembrane helix</keyword>
<feature type="transmembrane region" description="Helical" evidence="1">
    <location>
        <begin position="119"/>
        <end position="139"/>
    </location>
</feature>
<dbReference type="PROSITE" id="PS50206">
    <property type="entry name" value="RHODANESE_3"/>
    <property type="match status" value="1"/>
</dbReference>
<dbReference type="SUPFAM" id="SSF52821">
    <property type="entry name" value="Rhodanese/Cell cycle control phosphatase"/>
    <property type="match status" value="1"/>
</dbReference>
<evidence type="ECO:0000313" key="3">
    <source>
        <dbReference type="EMBL" id="MFD2255596.1"/>
    </source>
</evidence>
<dbReference type="InterPro" id="IPR021309">
    <property type="entry name" value="YgaP-like_TM"/>
</dbReference>
<keyword evidence="4" id="KW-1185">Reference proteome</keyword>
<gene>
    <name evidence="3" type="ORF">ACFSSA_02820</name>
</gene>
<name>A0ABW5D4G5_9BACT</name>
<dbReference type="Gene3D" id="3.40.250.10">
    <property type="entry name" value="Rhodanese-like domain"/>
    <property type="match status" value="1"/>
</dbReference>
<dbReference type="InterPro" id="IPR036873">
    <property type="entry name" value="Rhodanese-like_dom_sf"/>
</dbReference>
<dbReference type="Pfam" id="PF11127">
    <property type="entry name" value="YgaP-like_TM"/>
    <property type="match status" value="1"/>
</dbReference>